<dbReference type="PROSITE" id="PS51257">
    <property type="entry name" value="PROKAR_LIPOPROTEIN"/>
    <property type="match status" value="1"/>
</dbReference>
<feature type="chain" id="PRO_5018165545" description="Lipoprotein" evidence="1">
    <location>
        <begin position="25"/>
        <end position="108"/>
    </location>
</feature>
<organism evidence="2 3">
    <name type="scientific">Conchiformibius steedae</name>
    <dbReference type="NCBI Taxonomy" id="153493"/>
    <lineage>
        <taxon>Bacteria</taxon>
        <taxon>Pseudomonadati</taxon>
        <taxon>Pseudomonadota</taxon>
        <taxon>Betaproteobacteria</taxon>
        <taxon>Neisseriales</taxon>
        <taxon>Neisseriaceae</taxon>
        <taxon>Conchiformibius</taxon>
    </lineage>
</organism>
<evidence type="ECO:0000256" key="1">
    <source>
        <dbReference type="SAM" id="SignalP"/>
    </source>
</evidence>
<reference evidence="2 3" key="1">
    <citation type="submission" date="2018-11" db="EMBL/GenBank/DDBJ databases">
        <title>Genomes From Bacteria Associated with the Canine Oral Cavity: a Test Case for Automated Genome-Based Taxonomic Assignment.</title>
        <authorList>
            <person name="Coil D.A."/>
            <person name="Jospin G."/>
            <person name="Darling A.E."/>
            <person name="Wallis C."/>
            <person name="Davis I.J."/>
            <person name="Harris S."/>
            <person name="Eisen J.A."/>
            <person name="Holcombe L.J."/>
            <person name="O'Flynn C."/>
        </authorList>
    </citation>
    <scope>NUCLEOTIDE SEQUENCE [LARGE SCALE GENOMIC DNA]</scope>
    <source>
        <strain evidence="2 3">COT-280</strain>
    </source>
</reference>
<evidence type="ECO:0008006" key="4">
    <source>
        <dbReference type="Google" id="ProtNLM"/>
    </source>
</evidence>
<comment type="caution">
    <text evidence="2">The sequence shown here is derived from an EMBL/GenBank/DDBJ whole genome shotgun (WGS) entry which is preliminary data.</text>
</comment>
<accession>A0A3P2A5V8</accession>
<name>A0A3P2A5V8_9NEIS</name>
<dbReference type="AlphaFoldDB" id="A0A3P2A5V8"/>
<dbReference type="Proteomes" id="UP000269923">
    <property type="component" value="Unassembled WGS sequence"/>
</dbReference>
<sequence>MKKTHSALILSLATGLTACVVVHAPSVSSSVIETDEQKGSIISINAKHCNINCDTLMLDKVKEVCATGYTIQSREVTPTLASGSMIVRCRPPAKSQEQPQASELKPIR</sequence>
<proteinExistence type="predicted"/>
<evidence type="ECO:0000313" key="3">
    <source>
        <dbReference type="Proteomes" id="UP000269923"/>
    </source>
</evidence>
<keyword evidence="1" id="KW-0732">Signal</keyword>
<evidence type="ECO:0000313" key="2">
    <source>
        <dbReference type="EMBL" id="RRD90794.1"/>
    </source>
</evidence>
<protein>
    <recommendedName>
        <fullName evidence="4">Lipoprotein</fullName>
    </recommendedName>
</protein>
<keyword evidence="3" id="KW-1185">Reference proteome</keyword>
<gene>
    <name evidence="2" type="ORF">EII21_04090</name>
</gene>
<feature type="signal peptide" evidence="1">
    <location>
        <begin position="1"/>
        <end position="24"/>
    </location>
</feature>
<dbReference type="EMBL" id="RQYC01000004">
    <property type="protein sequence ID" value="RRD90794.1"/>
    <property type="molecule type" value="Genomic_DNA"/>
</dbReference>
<dbReference type="OrthoDB" id="9933441at2"/>
<dbReference type="RefSeq" id="WP_124794355.1">
    <property type="nucleotide sequence ID" value="NZ_RQYC01000004.1"/>
</dbReference>